<accession>A0ABT8NGY2</accession>
<keyword evidence="10" id="KW-0472">Membrane</keyword>
<dbReference type="InterPro" id="IPR050351">
    <property type="entry name" value="BphY/WalK/GraS-like"/>
</dbReference>
<name>A0ABT8NGY2_9BACL</name>
<keyword evidence="7" id="KW-0418">Kinase</keyword>
<dbReference type="PROSITE" id="PS50109">
    <property type="entry name" value="HIS_KIN"/>
    <property type="match status" value="1"/>
</dbReference>
<protein>
    <recommendedName>
        <fullName evidence="3">histidine kinase</fullName>
        <ecNumber evidence="3">2.7.13.3</ecNumber>
    </recommendedName>
</protein>
<dbReference type="InterPro" id="IPR003594">
    <property type="entry name" value="HATPase_dom"/>
</dbReference>
<dbReference type="InterPro" id="IPR036890">
    <property type="entry name" value="HATPase_C_sf"/>
</dbReference>
<dbReference type="RefSeq" id="WP_301857354.1">
    <property type="nucleotide sequence ID" value="NZ_JAUJWU010000005.1"/>
</dbReference>
<comment type="caution">
    <text evidence="12">The sequence shown here is derived from an EMBL/GenBank/DDBJ whole genome shotgun (WGS) entry which is preliminary data.</text>
</comment>
<dbReference type="Gene3D" id="3.30.565.10">
    <property type="entry name" value="Histidine kinase-like ATPase, C-terminal domain"/>
    <property type="match status" value="1"/>
</dbReference>
<dbReference type="CDD" id="cd00082">
    <property type="entry name" value="HisKA"/>
    <property type="match status" value="1"/>
</dbReference>
<dbReference type="EMBL" id="JAUJWU010000005">
    <property type="protein sequence ID" value="MDN7247028.1"/>
    <property type="molecule type" value="Genomic_DNA"/>
</dbReference>
<keyword evidence="5" id="KW-0808">Transferase</keyword>
<feature type="transmembrane region" description="Helical" evidence="10">
    <location>
        <begin position="21"/>
        <end position="48"/>
    </location>
</feature>
<evidence type="ECO:0000256" key="10">
    <source>
        <dbReference type="SAM" id="Phobius"/>
    </source>
</evidence>
<dbReference type="Gene3D" id="1.10.287.130">
    <property type="match status" value="1"/>
</dbReference>
<dbReference type="SMART" id="SM00387">
    <property type="entry name" value="HATPase_c"/>
    <property type="match status" value="1"/>
</dbReference>
<dbReference type="Pfam" id="PF02518">
    <property type="entry name" value="HATPase_c"/>
    <property type="match status" value="1"/>
</dbReference>
<dbReference type="GO" id="GO:0005524">
    <property type="term" value="F:ATP binding"/>
    <property type="evidence" value="ECO:0007669"/>
    <property type="project" value="UniProtKB-KW"/>
</dbReference>
<gene>
    <name evidence="12" type="ORF">QWY13_16225</name>
</gene>
<dbReference type="InterPro" id="IPR004358">
    <property type="entry name" value="Sig_transdc_His_kin-like_C"/>
</dbReference>
<dbReference type="SUPFAM" id="SSF47384">
    <property type="entry name" value="Homodimeric domain of signal transducing histidine kinase"/>
    <property type="match status" value="1"/>
</dbReference>
<evidence type="ECO:0000313" key="12">
    <source>
        <dbReference type="EMBL" id="MDN7247028.1"/>
    </source>
</evidence>
<reference evidence="12 13" key="1">
    <citation type="submission" date="2023-07" db="EMBL/GenBank/DDBJ databases">
        <title>Novel species in genus Planococcus.</title>
        <authorList>
            <person name="Ning S."/>
        </authorList>
    </citation>
    <scope>NUCLEOTIDE SEQUENCE [LARGE SCALE GENOMIC DNA]</scope>
    <source>
        <strain evidence="12 13">N017</strain>
    </source>
</reference>
<dbReference type="Pfam" id="PF00512">
    <property type="entry name" value="HisKA"/>
    <property type="match status" value="1"/>
</dbReference>
<evidence type="ECO:0000256" key="2">
    <source>
        <dbReference type="ARBA" id="ARBA00004370"/>
    </source>
</evidence>
<keyword evidence="13" id="KW-1185">Reference proteome</keyword>
<dbReference type="Proteomes" id="UP001172142">
    <property type="component" value="Unassembled WGS sequence"/>
</dbReference>
<keyword evidence="10" id="KW-0812">Transmembrane</keyword>
<feature type="transmembrane region" description="Helical" evidence="10">
    <location>
        <begin position="184"/>
        <end position="206"/>
    </location>
</feature>
<evidence type="ECO:0000256" key="5">
    <source>
        <dbReference type="ARBA" id="ARBA00022679"/>
    </source>
</evidence>
<evidence type="ECO:0000256" key="1">
    <source>
        <dbReference type="ARBA" id="ARBA00000085"/>
    </source>
</evidence>
<evidence type="ECO:0000313" key="13">
    <source>
        <dbReference type="Proteomes" id="UP001172142"/>
    </source>
</evidence>
<organism evidence="12 13">
    <name type="scientific">Planococcus shenhongbingii</name>
    <dbReference type="NCBI Taxonomy" id="3058398"/>
    <lineage>
        <taxon>Bacteria</taxon>
        <taxon>Bacillati</taxon>
        <taxon>Bacillota</taxon>
        <taxon>Bacilli</taxon>
        <taxon>Bacillales</taxon>
        <taxon>Caryophanaceae</taxon>
        <taxon>Planococcus</taxon>
    </lineage>
</organism>
<dbReference type="SMART" id="SM00388">
    <property type="entry name" value="HisKA"/>
    <property type="match status" value="1"/>
</dbReference>
<keyword evidence="10" id="KW-1133">Transmembrane helix</keyword>
<dbReference type="InterPro" id="IPR003661">
    <property type="entry name" value="HisK_dim/P_dom"/>
</dbReference>
<evidence type="ECO:0000256" key="3">
    <source>
        <dbReference type="ARBA" id="ARBA00012438"/>
    </source>
</evidence>
<proteinExistence type="predicted"/>
<evidence type="ECO:0000256" key="6">
    <source>
        <dbReference type="ARBA" id="ARBA00022741"/>
    </source>
</evidence>
<keyword evidence="9" id="KW-0902">Two-component regulatory system</keyword>
<evidence type="ECO:0000259" key="11">
    <source>
        <dbReference type="PROSITE" id="PS50109"/>
    </source>
</evidence>
<comment type="catalytic activity">
    <reaction evidence="1">
        <text>ATP + protein L-histidine = ADP + protein N-phospho-L-histidine.</text>
        <dbReference type="EC" id="2.7.13.3"/>
    </reaction>
</comment>
<keyword evidence="8 12" id="KW-0067">ATP-binding</keyword>
<evidence type="ECO:0000256" key="7">
    <source>
        <dbReference type="ARBA" id="ARBA00022777"/>
    </source>
</evidence>
<feature type="domain" description="Histidine kinase" evidence="11">
    <location>
        <begin position="231"/>
        <end position="454"/>
    </location>
</feature>
<evidence type="ECO:0000256" key="4">
    <source>
        <dbReference type="ARBA" id="ARBA00022553"/>
    </source>
</evidence>
<dbReference type="PRINTS" id="PR00344">
    <property type="entry name" value="BCTRLSENSOR"/>
</dbReference>
<keyword evidence="4" id="KW-0597">Phosphoprotein</keyword>
<dbReference type="EC" id="2.7.13.3" evidence="3"/>
<dbReference type="InterPro" id="IPR036097">
    <property type="entry name" value="HisK_dim/P_sf"/>
</dbReference>
<dbReference type="InterPro" id="IPR005467">
    <property type="entry name" value="His_kinase_dom"/>
</dbReference>
<evidence type="ECO:0000256" key="8">
    <source>
        <dbReference type="ARBA" id="ARBA00022840"/>
    </source>
</evidence>
<keyword evidence="6" id="KW-0547">Nucleotide-binding</keyword>
<evidence type="ECO:0000256" key="9">
    <source>
        <dbReference type="ARBA" id="ARBA00023012"/>
    </source>
</evidence>
<dbReference type="PANTHER" id="PTHR45453:SF1">
    <property type="entry name" value="PHOSPHATE REGULON SENSOR PROTEIN PHOR"/>
    <property type="match status" value="1"/>
</dbReference>
<sequence>MKKPKLLRKSEKDVFAQTRNRLTLFYSTILTLFLAAFVALALFVFYIVVTNDQDQTLRILSDREVNMAERALDGSGGAWREQERRALTGNQVFYYITDVNGELIINNDDHEELRELYLDVIDGWLTDNIEVKRVEIGIPENDPFLEDFSEMDLEVMVLARPVIHNGERIAMMYMAIDNTFYSSMIKWVVLIFVSIALVFAVVGVALSRWMSKRALEPAKEAYNLQKEFVSNASHELRTPLSVILSAVEALGMEVDKSNPFKEKMLGTLKHEVKRMSGLITELLALARSDSEQAATQLKKERFDIRPAAEQMIESFSEYVSQKEICLKLVAPEQLEVAGDRDKLIQLMYILTDNAIKYTPAGGRVEIALEQHNNKKQCEFVLSVSDSGIGISPEDQKRIFDRFFRADKMRSRKEGGYGLGLSIAKSITTAHNGEITVESNTGEGSVFRARIPYLAEASKTMHPSGKALNQIL</sequence>
<comment type="subcellular location">
    <subcellularLocation>
        <location evidence="2">Membrane</location>
    </subcellularLocation>
</comment>
<dbReference type="SUPFAM" id="SSF55874">
    <property type="entry name" value="ATPase domain of HSP90 chaperone/DNA topoisomerase II/histidine kinase"/>
    <property type="match status" value="1"/>
</dbReference>
<dbReference type="PANTHER" id="PTHR45453">
    <property type="entry name" value="PHOSPHATE REGULON SENSOR PROTEIN PHOR"/>
    <property type="match status" value="1"/>
</dbReference>